<proteinExistence type="predicted"/>
<reference evidence="1" key="1">
    <citation type="submission" date="2020-05" db="EMBL/GenBank/DDBJ databases">
        <authorList>
            <person name="Rincon C."/>
            <person name="Sanders R I."/>
            <person name="Robbins C."/>
            <person name="Chaturvedi A."/>
        </authorList>
    </citation>
    <scope>NUCLEOTIDE SEQUENCE</scope>
    <source>
        <strain evidence="1">CHB12</strain>
    </source>
</reference>
<dbReference type="OrthoDB" id="2313911at2759"/>
<dbReference type="Proteomes" id="UP000684084">
    <property type="component" value="Unassembled WGS sequence"/>
</dbReference>
<accession>A0A916EHR2</accession>
<comment type="caution">
    <text evidence="1">The sequence shown here is derived from an EMBL/GenBank/DDBJ whole genome shotgun (WGS) entry which is preliminary data.</text>
</comment>
<gene>
    <name evidence="1" type="ORF">CHRIB12_LOCUS18520</name>
</gene>
<protein>
    <submittedName>
        <fullName evidence="1">Uncharacterized protein</fullName>
    </submittedName>
</protein>
<evidence type="ECO:0000313" key="2">
    <source>
        <dbReference type="Proteomes" id="UP000684084"/>
    </source>
</evidence>
<dbReference type="EMBL" id="CAGKOT010000049">
    <property type="protein sequence ID" value="CAB5383693.1"/>
    <property type="molecule type" value="Genomic_DNA"/>
</dbReference>
<name>A0A916EHR2_9GLOM</name>
<organism evidence="1 2">
    <name type="scientific">Rhizophagus irregularis</name>
    <dbReference type="NCBI Taxonomy" id="588596"/>
    <lineage>
        <taxon>Eukaryota</taxon>
        <taxon>Fungi</taxon>
        <taxon>Fungi incertae sedis</taxon>
        <taxon>Mucoromycota</taxon>
        <taxon>Glomeromycotina</taxon>
        <taxon>Glomeromycetes</taxon>
        <taxon>Glomerales</taxon>
        <taxon>Glomeraceae</taxon>
        <taxon>Rhizophagus</taxon>
    </lineage>
</organism>
<dbReference type="AlphaFoldDB" id="A0A916EHR2"/>
<sequence>MQILYNILVHVNNLNQKFLGLLNLFLPSLQALNAIDIPIDWFANLIESSGKKLTKISYYNSDKNANNEVYNRILIQAIYNNCPNIMYLELLYKNENILDLEKLLINCQYLKRLGFYCYYRENLFCQTEIQKYIEWDNLFNILAISSPLGLFEFNFKGTNEKPELESLKLFFDNWEGRHPIILKFQMEGNYRKVINDELIDLVKRYKEKGVIKDYVYYSNFFHRGYTNILDKYIVEVAKKKKRLEQD</sequence>
<evidence type="ECO:0000313" key="1">
    <source>
        <dbReference type="EMBL" id="CAB5383693.1"/>
    </source>
</evidence>